<feature type="compositionally biased region" description="Basic and acidic residues" evidence="2">
    <location>
        <begin position="796"/>
        <end position="806"/>
    </location>
</feature>
<dbReference type="InterPro" id="IPR001650">
    <property type="entry name" value="Helicase_C-like"/>
</dbReference>
<evidence type="ECO:0008006" key="7">
    <source>
        <dbReference type="Google" id="ProtNLM"/>
    </source>
</evidence>
<evidence type="ECO:0000313" key="5">
    <source>
        <dbReference type="EMBL" id="KAK6795412.1"/>
    </source>
</evidence>
<feature type="compositionally biased region" description="Basic and acidic residues" evidence="2">
    <location>
        <begin position="1188"/>
        <end position="1201"/>
    </location>
</feature>
<comment type="caution">
    <text evidence="5">The sequence shown here is derived from an EMBL/GenBank/DDBJ whole genome shotgun (WGS) entry which is preliminary data.</text>
</comment>
<dbReference type="GO" id="GO:0003676">
    <property type="term" value="F:nucleic acid binding"/>
    <property type="evidence" value="ECO:0007669"/>
    <property type="project" value="InterPro"/>
</dbReference>
<feature type="region of interest" description="Disordered" evidence="2">
    <location>
        <begin position="774"/>
        <end position="807"/>
    </location>
</feature>
<feature type="domain" description="Helicase ATP-binding" evidence="3">
    <location>
        <begin position="219"/>
        <end position="382"/>
    </location>
</feature>
<dbReference type="GO" id="GO:0008270">
    <property type="term" value="F:zinc ion binding"/>
    <property type="evidence" value="ECO:0007669"/>
    <property type="project" value="InterPro"/>
</dbReference>
<feature type="compositionally biased region" description="Acidic residues" evidence="2">
    <location>
        <begin position="1"/>
        <end position="11"/>
    </location>
</feature>
<feature type="compositionally biased region" description="Pro residues" evidence="2">
    <location>
        <begin position="61"/>
        <end position="77"/>
    </location>
</feature>
<dbReference type="InterPro" id="IPR027417">
    <property type="entry name" value="P-loop_NTPase"/>
</dbReference>
<dbReference type="InterPro" id="IPR003615">
    <property type="entry name" value="HNH_nuc"/>
</dbReference>
<dbReference type="GO" id="GO:0031297">
    <property type="term" value="P:replication fork processing"/>
    <property type="evidence" value="ECO:0007669"/>
    <property type="project" value="TreeGrafter"/>
</dbReference>
<dbReference type="Pfam" id="PF01844">
    <property type="entry name" value="HNH"/>
    <property type="match status" value="1"/>
</dbReference>
<feature type="region of interest" description="Disordered" evidence="2">
    <location>
        <begin position="1186"/>
        <end position="1206"/>
    </location>
</feature>
<protein>
    <recommendedName>
        <fullName evidence="7">DNA annealing helicase and endonuclease ZRANB3</fullName>
    </recommendedName>
</protein>
<feature type="region of interest" description="Disordered" evidence="2">
    <location>
        <begin position="1"/>
        <end position="32"/>
    </location>
</feature>
<dbReference type="Gene3D" id="3.40.50.10810">
    <property type="entry name" value="Tandem AAA-ATPase domain"/>
    <property type="match status" value="1"/>
</dbReference>
<dbReference type="PANTHER" id="PTHR45766:SF5">
    <property type="entry name" value="SNF2 DOMAIN-CONTAINING PROTEIN _ HELICASE DOMAIN-CONTAINING PROTEIN _ HNH ENDONUCLEASE DOMAIN-CONTAINING PROTEIN"/>
    <property type="match status" value="1"/>
</dbReference>
<feature type="region of interest" description="Disordered" evidence="2">
    <location>
        <begin position="1221"/>
        <end position="1259"/>
    </location>
</feature>
<dbReference type="SMART" id="SM00487">
    <property type="entry name" value="DEXDc"/>
    <property type="match status" value="1"/>
</dbReference>
<feature type="domain" description="Helicase C-terminal" evidence="4">
    <location>
        <begin position="557"/>
        <end position="718"/>
    </location>
</feature>
<evidence type="ECO:0000313" key="6">
    <source>
        <dbReference type="Proteomes" id="UP001371456"/>
    </source>
</evidence>
<evidence type="ECO:0000256" key="1">
    <source>
        <dbReference type="ARBA" id="ARBA00022801"/>
    </source>
</evidence>
<dbReference type="CDD" id="cd18793">
    <property type="entry name" value="SF2_C_SNF"/>
    <property type="match status" value="1"/>
</dbReference>
<dbReference type="Pfam" id="PF00176">
    <property type="entry name" value="SNF2-rel_dom"/>
    <property type="match status" value="1"/>
</dbReference>
<dbReference type="EMBL" id="JBANQN010000003">
    <property type="protein sequence ID" value="KAK6795412.1"/>
    <property type="molecule type" value="Genomic_DNA"/>
</dbReference>
<dbReference type="GO" id="GO:0016787">
    <property type="term" value="F:hydrolase activity"/>
    <property type="evidence" value="ECO:0007669"/>
    <property type="project" value="UniProtKB-KW"/>
</dbReference>
<dbReference type="InterPro" id="IPR014001">
    <property type="entry name" value="Helicase_ATP-bd"/>
</dbReference>
<dbReference type="SMART" id="SM00507">
    <property type="entry name" value="HNHc"/>
    <property type="match status" value="1"/>
</dbReference>
<reference evidence="5 6" key="1">
    <citation type="submission" date="2024-02" db="EMBL/GenBank/DDBJ databases">
        <title>de novo genome assembly of Solanum bulbocastanum strain 11H21.</title>
        <authorList>
            <person name="Hosaka A.J."/>
        </authorList>
    </citation>
    <scope>NUCLEOTIDE SEQUENCE [LARGE SCALE GENOMIC DNA]</scope>
    <source>
        <tissue evidence="5">Young leaves</tissue>
    </source>
</reference>
<keyword evidence="6" id="KW-1185">Reference proteome</keyword>
<dbReference type="AlphaFoldDB" id="A0AAN8U435"/>
<accession>A0AAN8U435</accession>
<organism evidence="5 6">
    <name type="scientific">Solanum bulbocastanum</name>
    <name type="common">Wild potato</name>
    <dbReference type="NCBI Taxonomy" id="147425"/>
    <lineage>
        <taxon>Eukaryota</taxon>
        <taxon>Viridiplantae</taxon>
        <taxon>Streptophyta</taxon>
        <taxon>Embryophyta</taxon>
        <taxon>Tracheophyta</taxon>
        <taxon>Spermatophyta</taxon>
        <taxon>Magnoliopsida</taxon>
        <taxon>eudicotyledons</taxon>
        <taxon>Gunneridae</taxon>
        <taxon>Pentapetalae</taxon>
        <taxon>asterids</taxon>
        <taxon>lamiids</taxon>
        <taxon>Solanales</taxon>
        <taxon>Solanaceae</taxon>
        <taxon>Solanoideae</taxon>
        <taxon>Solaneae</taxon>
        <taxon>Solanum</taxon>
    </lineage>
</organism>
<dbReference type="PANTHER" id="PTHR45766">
    <property type="entry name" value="DNA ANNEALING HELICASE AND ENDONUCLEASE ZRANB3 FAMILY MEMBER"/>
    <property type="match status" value="1"/>
</dbReference>
<dbReference type="GO" id="GO:0006281">
    <property type="term" value="P:DNA repair"/>
    <property type="evidence" value="ECO:0007669"/>
    <property type="project" value="TreeGrafter"/>
</dbReference>
<dbReference type="SMART" id="SM00490">
    <property type="entry name" value="HELICc"/>
    <property type="match status" value="1"/>
</dbReference>
<dbReference type="PROSITE" id="PS51194">
    <property type="entry name" value="HELICASE_CTER"/>
    <property type="match status" value="1"/>
</dbReference>
<feature type="region of interest" description="Disordered" evidence="2">
    <location>
        <begin position="56"/>
        <end position="77"/>
    </location>
</feature>
<dbReference type="CDD" id="cd00085">
    <property type="entry name" value="HNHc"/>
    <property type="match status" value="1"/>
</dbReference>
<keyword evidence="1" id="KW-0378">Hydrolase</keyword>
<dbReference type="FunFam" id="3.40.50.10810:FF:000065">
    <property type="entry name" value="SNF2 DNA repair protein, putative"/>
    <property type="match status" value="1"/>
</dbReference>
<gene>
    <name evidence="5" type="ORF">RDI58_008865</name>
</gene>
<feature type="compositionally biased region" description="Polar residues" evidence="2">
    <location>
        <begin position="1221"/>
        <end position="1239"/>
    </location>
</feature>
<evidence type="ECO:0000256" key="2">
    <source>
        <dbReference type="SAM" id="MobiDB-lite"/>
    </source>
</evidence>
<dbReference type="PROSITE" id="PS51192">
    <property type="entry name" value="HELICASE_ATP_BIND_1"/>
    <property type="match status" value="1"/>
</dbReference>
<dbReference type="SUPFAM" id="SSF52540">
    <property type="entry name" value="P-loop containing nucleoside triphosphate hydrolases"/>
    <property type="match status" value="2"/>
</dbReference>
<dbReference type="InterPro" id="IPR000330">
    <property type="entry name" value="SNF2_N"/>
</dbReference>
<dbReference type="Gene3D" id="3.40.50.300">
    <property type="entry name" value="P-loop containing nucleotide triphosphate hydrolases"/>
    <property type="match status" value="1"/>
</dbReference>
<proteinExistence type="predicted"/>
<evidence type="ECO:0000259" key="4">
    <source>
        <dbReference type="PROSITE" id="PS51194"/>
    </source>
</evidence>
<dbReference type="Pfam" id="PF00271">
    <property type="entry name" value="Helicase_C"/>
    <property type="match status" value="1"/>
</dbReference>
<dbReference type="InterPro" id="IPR002711">
    <property type="entry name" value="HNH"/>
</dbReference>
<name>A0AAN8U435_SOLBU</name>
<dbReference type="GO" id="GO:0043596">
    <property type="term" value="C:nuclear replication fork"/>
    <property type="evidence" value="ECO:0007669"/>
    <property type="project" value="TreeGrafter"/>
</dbReference>
<feature type="compositionally biased region" description="Basic and acidic residues" evidence="2">
    <location>
        <begin position="12"/>
        <end position="21"/>
    </location>
</feature>
<dbReference type="InterPro" id="IPR049730">
    <property type="entry name" value="SNF2/RAD54-like_C"/>
</dbReference>
<dbReference type="GO" id="GO:0004520">
    <property type="term" value="F:DNA endonuclease activity"/>
    <property type="evidence" value="ECO:0007669"/>
    <property type="project" value="TreeGrafter"/>
</dbReference>
<dbReference type="GO" id="GO:0005524">
    <property type="term" value="F:ATP binding"/>
    <property type="evidence" value="ECO:0007669"/>
    <property type="project" value="InterPro"/>
</dbReference>
<dbReference type="InterPro" id="IPR038718">
    <property type="entry name" value="SNF2-like_sf"/>
</dbReference>
<sequence length="1259" mass="141463">MDNGEEEEKEITEEQRNRTEANRLAALAKRKDRISEPNNNSWKLFKCRKLSGNVDFHKPQTPSPVNPPPNPCTPSPPPQRFRARLEICSPDSFCVTPVLLQGFTYPGEKNCLEKLRDCLSCVSVLHCTQTTCGGKACVYRLKDYEAVLRSLKSSKSIECEEIPWGTFNVVERLSNSLAAGRWIPCRPEHLPDDKVDELISKLPKRLLDTLHPFQLEGVRFGLRRGGRCLIADEMGLGKTLQAITIASSFMDEGPMLIVCPAILRYPWAEELERWLPCLPSDIHLVFGHQDNPARLPKCPRVVVTSFTMLRRLRKSMLEQEWATLVVDESHNLRCTKKASENEEITTVLDVAAKAKHLILLSGTPSLSRPYDIFHQINIVWPGLLGKTKYDFAKTYCNVRLVHGYQGKVFQDFSKGARLEELNVLLKQTVMIRRLKEHVLLQLPPLRRQIISLTLKKSDISQAVATIDLLKGRTSGNSGAKEAEGVTSDESSAKDVEKAFENLKFVAENVQVESPERVDDDTGSSISLRELYDEALGIAKLPGFYEWLSIHPIITELGGEEMMEASRSSHKMIIFAHHHIVLDGVQEFLCQKAIDYIRIDANALPGDRQLAIQSFQSANEVKIALVGILSGGSGLNLTSAQHVVFLELPKKPAHMQQAECRAHRQGQTKGVNVYIFIAKDTSDELRWQKLNTSLRQVSSTMDGKYDALQAIEVNDISYLEELDVREKKSEHLITENAGNGEVAGEKTTVTEVQGAHLDLDPFEAHCDIYRIDDKQDGTSSLSPKSDLHNMPTTSTTGHEESSCRAEVSDDDFSSSHCIDVNEAKEQDLQDKGKGASPELEVNGEVLVTSSSIQVESLRFEVSQYTGRIHLYSCIPGIDSRPKPLFKNFRPEEVSLKLPPPKEVEKTAYNNINEDMSCQYALVEFLKQWSKLSAIERRKLIGKALQLPLCVELSYLSENLNHDNGGLLKGRSKRRTTPLDELSYPLPPNAVWRKIHLCNGKGKQEKMYTQGWSNKDEPLCKLCQTPCRNANAKTPDYFEDLFCSLNCCEEYHLRTNNRSIRNALFKIERGICTNCQLDCHKLVERIRALSIESREEYIGKVAPNLVKRKKLFQKLVQDPIDGNAWHADHIIPVYKGGGECRLENMRTLCVACHADVTATQHTERHLTRLVAKKKLKAVMSNLKTINKPKQKVDEPEGSRHFDVEENTDEDELLVNVPGSAYSISTASQERGNSELETSASNVLGEAQHNDVLPSAQSLPQS</sequence>
<dbReference type="Gene3D" id="1.10.30.50">
    <property type="match status" value="1"/>
</dbReference>
<dbReference type="Proteomes" id="UP001371456">
    <property type="component" value="Unassembled WGS sequence"/>
</dbReference>
<evidence type="ECO:0000259" key="3">
    <source>
        <dbReference type="PROSITE" id="PS51192"/>
    </source>
</evidence>